<protein>
    <submittedName>
        <fullName evidence="2">Uncharacterized protein</fullName>
    </submittedName>
</protein>
<dbReference type="Proteomes" id="UP001589575">
    <property type="component" value="Unassembled WGS sequence"/>
</dbReference>
<evidence type="ECO:0000256" key="1">
    <source>
        <dbReference type="SAM" id="MobiDB-lite"/>
    </source>
</evidence>
<accession>A0ABV5G7V9</accession>
<organism evidence="2 3">
    <name type="scientific">Citricoccus parietis</name>
    <dbReference type="NCBI Taxonomy" id="592307"/>
    <lineage>
        <taxon>Bacteria</taxon>
        <taxon>Bacillati</taxon>
        <taxon>Actinomycetota</taxon>
        <taxon>Actinomycetes</taxon>
        <taxon>Micrococcales</taxon>
        <taxon>Micrococcaceae</taxon>
        <taxon>Citricoccus</taxon>
    </lineage>
</organism>
<feature type="region of interest" description="Disordered" evidence="1">
    <location>
        <begin position="130"/>
        <end position="153"/>
    </location>
</feature>
<feature type="compositionally biased region" description="Polar residues" evidence="1">
    <location>
        <begin position="130"/>
        <end position="140"/>
    </location>
</feature>
<proteinExistence type="predicted"/>
<comment type="caution">
    <text evidence="2">The sequence shown here is derived from an EMBL/GenBank/DDBJ whole genome shotgun (WGS) entry which is preliminary data.</text>
</comment>
<feature type="region of interest" description="Disordered" evidence="1">
    <location>
        <begin position="59"/>
        <end position="78"/>
    </location>
</feature>
<evidence type="ECO:0000313" key="3">
    <source>
        <dbReference type="Proteomes" id="UP001589575"/>
    </source>
</evidence>
<reference evidence="2 3" key="1">
    <citation type="submission" date="2024-09" db="EMBL/GenBank/DDBJ databases">
        <authorList>
            <person name="Sun Q."/>
            <person name="Mori K."/>
        </authorList>
    </citation>
    <scope>NUCLEOTIDE SEQUENCE [LARGE SCALE GENOMIC DNA]</scope>
    <source>
        <strain evidence="2 3">CCM 7609</strain>
    </source>
</reference>
<gene>
    <name evidence="2" type="ORF">ACFFX0_29110</name>
</gene>
<sequence length="192" mass="21455">MSMARESTWCSAGDNSRLVRIRTRVTRMAMRRVRTISAHPSSVSGSPWAFSEGRVPGSKGLSRVPMLGPTWITDPPRARTTRVHSPFLSEATESLRPAWTRRTAKDLASEDFPVPIWPNRIMLIPEMTPRSYNRQGSKQNAPPPLRSRPMYSPSAPSEVPATYGYAVAPVWAVVGTPRVCRIPVPCRDFGRR</sequence>
<evidence type="ECO:0000313" key="2">
    <source>
        <dbReference type="EMBL" id="MFB9075025.1"/>
    </source>
</evidence>
<dbReference type="EMBL" id="JBHMFI010000006">
    <property type="protein sequence ID" value="MFB9075025.1"/>
    <property type="molecule type" value="Genomic_DNA"/>
</dbReference>
<name>A0ABV5G7V9_9MICC</name>
<keyword evidence="3" id="KW-1185">Reference proteome</keyword>